<dbReference type="AlphaFoldDB" id="A0A0C9UHZ3"/>
<feature type="domain" description="PLL-like beta propeller" evidence="1">
    <location>
        <begin position="7"/>
        <end position="333"/>
    </location>
</feature>
<proteinExistence type="predicted"/>
<organism evidence="2 3">
    <name type="scientific">Sphaerobolus stellatus (strain SS14)</name>
    <dbReference type="NCBI Taxonomy" id="990650"/>
    <lineage>
        <taxon>Eukaryota</taxon>
        <taxon>Fungi</taxon>
        <taxon>Dikarya</taxon>
        <taxon>Basidiomycota</taxon>
        <taxon>Agaricomycotina</taxon>
        <taxon>Agaricomycetes</taxon>
        <taxon>Phallomycetidae</taxon>
        <taxon>Geastrales</taxon>
        <taxon>Sphaerobolaceae</taxon>
        <taxon>Sphaerobolus</taxon>
    </lineage>
</organism>
<reference evidence="2 3" key="1">
    <citation type="submission" date="2014-06" db="EMBL/GenBank/DDBJ databases">
        <title>Evolutionary Origins and Diversification of the Mycorrhizal Mutualists.</title>
        <authorList>
            <consortium name="DOE Joint Genome Institute"/>
            <consortium name="Mycorrhizal Genomics Consortium"/>
            <person name="Kohler A."/>
            <person name="Kuo A."/>
            <person name="Nagy L.G."/>
            <person name="Floudas D."/>
            <person name="Copeland A."/>
            <person name="Barry K.W."/>
            <person name="Cichocki N."/>
            <person name="Veneault-Fourrey C."/>
            <person name="LaButti K."/>
            <person name="Lindquist E.A."/>
            <person name="Lipzen A."/>
            <person name="Lundell T."/>
            <person name="Morin E."/>
            <person name="Murat C."/>
            <person name="Riley R."/>
            <person name="Ohm R."/>
            <person name="Sun H."/>
            <person name="Tunlid A."/>
            <person name="Henrissat B."/>
            <person name="Grigoriev I.V."/>
            <person name="Hibbett D.S."/>
            <person name="Martin F."/>
        </authorList>
    </citation>
    <scope>NUCLEOTIDE SEQUENCE [LARGE SCALE GENOMIC DNA]</scope>
    <source>
        <strain evidence="2 3">SS14</strain>
    </source>
</reference>
<evidence type="ECO:0000259" key="1">
    <source>
        <dbReference type="Pfam" id="PF26607"/>
    </source>
</evidence>
<sequence>MVSVQPGHIAVHILGTNHGLFRTYKGVNLPDTTQPGAWGSEVQLGTWCYSPYVISRIQDEYSCFLVSESHELCQSDFDQTTSVGMPAFRGLGGQLSSPPFACNRKASGTLHIFHVGMDKALYHKAWDGINYYPEGCWERLEGKFLDGGACAAVSCGDDEVDVFAIGATTGKLHHYHWKEGAGWKLEEDLPGYWWGDVAVVSPENGKINVFGVDDSSQIHRVVCSKENEKWKYEHERISGHYKTVSAITSAPNCVDIIALDYKCAPYHKRWEQDDESAWEHIDGALKERPWLVCARPNGVCLYSIAFNGTPCVKVRDPNSGGWAGWFFIAGTAIGSIA</sequence>
<dbReference type="EMBL" id="KN837128">
    <property type="protein sequence ID" value="KIJ42698.1"/>
    <property type="molecule type" value="Genomic_DNA"/>
</dbReference>
<evidence type="ECO:0000313" key="3">
    <source>
        <dbReference type="Proteomes" id="UP000054279"/>
    </source>
</evidence>
<dbReference type="Proteomes" id="UP000054279">
    <property type="component" value="Unassembled WGS sequence"/>
</dbReference>
<name>A0A0C9UHZ3_SPHS4</name>
<dbReference type="Gene3D" id="2.120.10.70">
    <property type="entry name" value="Fucose-specific lectin"/>
    <property type="match status" value="1"/>
</dbReference>
<evidence type="ECO:0000313" key="2">
    <source>
        <dbReference type="EMBL" id="KIJ42698.1"/>
    </source>
</evidence>
<keyword evidence="3" id="KW-1185">Reference proteome</keyword>
<dbReference type="InterPro" id="IPR058502">
    <property type="entry name" value="PLL-like_beta-prop"/>
</dbReference>
<dbReference type="Pfam" id="PF26607">
    <property type="entry name" value="DUF8189"/>
    <property type="match status" value="1"/>
</dbReference>
<dbReference type="SUPFAM" id="SSF89372">
    <property type="entry name" value="Fucose-specific lectin"/>
    <property type="match status" value="2"/>
</dbReference>
<accession>A0A0C9UHZ3</accession>
<dbReference type="HOGENOM" id="CLU_056798_0_0_1"/>
<dbReference type="OrthoDB" id="2869836at2759"/>
<gene>
    <name evidence="2" type="ORF">M422DRAFT_254139</name>
</gene>
<protein>
    <submittedName>
        <fullName evidence="2">Unplaced genomic scaffold SPHSTscaffold_53, whole genome shotgun sequence</fullName>
    </submittedName>
</protein>